<dbReference type="PROSITE" id="PS51257">
    <property type="entry name" value="PROKAR_LIPOPROTEIN"/>
    <property type="match status" value="1"/>
</dbReference>
<dbReference type="PRINTS" id="PR01715">
    <property type="entry name" value="FERRIBNDNGPP"/>
</dbReference>
<comment type="similarity">
    <text evidence="2">Belongs to the bacterial solute-binding protein 8 family.</text>
</comment>
<evidence type="ECO:0000256" key="4">
    <source>
        <dbReference type="ARBA" id="ARBA00022496"/>
    </source>
</evidence>
<keyword evidence="4" id="KW-0406">Ion transport</keyword>
<evidence type="ECO:0000259" key="6">
    <source>
        <dbReference type="PROSITE" id="PS50983"/>
    </source>
</evidence>
<dbReference type="InterPro" id="IPR002491">
    <property type="entry name" value="ABC_transptr_periplasmic_BD"/>
</dbReference>
<dbReference type="PROSITE" id="PS50983">
    <property type="entry name" value="FE_B12_PBP"/>
    <property type="match status" value="1"/>
</dbReference>
<evidence type="ECO:0000313" key="8">
    <source>
        <dbReference type="Proteomes" id="UP000016567"/>
    </source>
</evidence>
<proteinExistence type="inferred from homology"/>
<gene>
    <name evidence="7" type="primary">fhuD</name>
    <name evidence="7" type="ORF">VAZ01S_029_00380</name>
</gene>
<comment type="subcellular location">
    <subcellularLocation>
        <location evidence="1">Cell envelope</location>
    </subcellularLocation>
</comment>
<comment type="caution">
    <text evidence="7">The sequence shown here is derived from an EMBL/GenBank/DDBJ whole genome shotgun (WGS) entry which is preliminary data.</text>
</comment>
<dbReference type="GO" id="GO:1901678">
    <property type="term" value="P:iron coordination entity transport"/>
    <property type="evidence" value="ECO:0007669"/>
    <property type="project" value="UniProtKB-ARBA"/>
</dbReference>
<evidence type="ECO:0000256" key="1">
    <source>
        <dbReference type="ARBA" id="ARBA00004196"/>
    </source>
</evidence>
<dbReference type="InterPro" id="IPR051313">
    <property type="entry name" value="Bact_iron-sidero_bind"/>
</dbReference>
<feature type="domain" description="Fe/B12 periplasmic-binding" evidence="6">
    <location>
        <begin position="47"/>
        <end position="308"/>
    </location>
</feature>
<dbReference type="PANTHER" id="PTHR30532:SF1">
    <property type="entry name" value="IRON(3+)-HYDROXAMATE-BINDING PROTEIN FHUD"/>
    <property type="match status" value="1"/>
</dbReference>
<dbReference type="CDD" id="cd01146">
    <property type="entry name" value="FhuD"/>
    <property type="match status" value="1"/>
</dbReference>
<dbReference type="Proteomes" id="UP000016567">
    <property type="component" value="Unassembled WGS sequence"/>
</dbReference>
<dbReference type="Gene3D" id="3.40.50.1980">
    <property type="entry name" value="Nitrogenase molybdenum iron protein domain"/>
    <property type="match status" value="2"/>
</dbReference>
<evidence type="ECO:0000256" key="2">
    <source>
        <dbReference type="ARBA" id="ARBA00008814"/>
    </source>
</evidence>
<reference evidence="7 8" key="1">
    <citation type="submission" date="2013-09" db="EMBL/GenBank/DDBJ databases">
        <title>Whole genome shotgun sequence of Vibrio azureus NBRC 104587.</title>
        <authorList>
            <person name="Isaki S."/>
            <person name="Hosoyama A."/>
            <person name="Numata M."/>
            <person name="Hashimoto M."/>
            <person name="Hosoyama Y."/>
            <person name="Tsuchikane K."/>
            <person name="Noguchi M."/>
            <person name="Hirakata S."/>
            <person name="Ichikawa N."/>
            <person name="Ohji S."/>
            <person name="Yamazoe A."/>
            <person name="Fujita N."/>
        </authorList>
    </citation>
    <scope>NUCLEOTIDE SEQUENCE [LARGE SCALE GENOMIC DNA]</scope>
    <source>
        <strain evidence="7 8">NBRC 104587</strain>
    </source>
</reference>
<evidence type="ECO:0000256" key="5">
    <source>
        <dbReference type="ARBA" id="ARBA00022729"/>
    </source>
</evidence>
<keyword evidence="4" id="KW-0410">Iron transport</keyword>
<accession>U3CBN4</accession>
<evidence type="ECO:0000256" key="3">
    <source>
        <dbReference type="ARBA" id="ARBA00022448"/>
    </source>
</evidence>
<protein>
    <submittedName>
        <fullName evidence="7">Fe(3+)-ferrichrome ABC transporter substrate-binding protein</fullName>
    </submittedName>
</protein>
<evidence type="ECO:0000313" key="7">
    <source>
        <dbReference type="EMBL" id="GAD75768.1"/>
    </source>
</evidence>
<dbReference type="SUPFAM" id="SSF53807">
    <property type="entry name" value="Helical backbone' metal receptor"/>
    <property type="match status" value="1"/>
</dbReference>
<keyword evidence="3" id="KW-0813">Transport</keyword>
<keyword evidence="5" id="KW-0732">Signal</keyword>
<name>U3CBN4_9VIBR</name>
<keyword evidence="8" id="KW-1185">Reference proteome</keyword>
<organism evidence="7 8">
    <name type="scientific">Vibrio azureus NBRC 104587</name>
    <dbReference type="NCBI Taxonomy" id="1219077"/>
    <lineage>
        <taxon>Bacteria</taxon>
        <taxon>Pseudomonadati</taxon>
        <taxon>Pseudomonadota</taxon>
        <taxon>Gammaproteobacteria</taxon>
        <taxon>Vibrionales</taxon>
        <taxon>Vibrionaceae</taxon>
        <taxon>Vibrio</taxon>
    </lineage>
</organism>
<keyword evidence="4" id="KW-0408">Iron</keyword>
<dbReference type="EMBL" id="BATL01000029">
    <property type="protein sequence ID" value="GAD75768.1"/>
    <property type="molecule type" value="Genomic_DNA"/>
</dbReference>
<dbReference type="GO" id="GO:0030288">
    <property type="term" value="C:outer membrane-bounded periplasmic space"/>
    <property type="evidence" value="ECO:0007669"/>
    <property type="project" value="TreeGrafter"/>
</dbReference>
<sequence>MLEFQKVLIVKKSLIAIFIVLACAFNSFALEIQHEMGTASFKSTPKKVLVLDWALAETILSLGIEPQGIADAKGYQQWVVEPRLNANVIDLGSRREPNLELLAELKPDVILMSQHMAVAFEPLNKIAPVMVYSLYSDKKRPLDAAMEITRSLGVLFNKEQQAHKLIEQTKLKLQQNGEQIRSVNLSNPPLLFVRFMNDKTLRIHGRGSLIDATVNSMGLNNDWQDETNLWGFTTVGTEKVAEHQKATVTLFGPLTQQQRDKLSHSPLWQAMAFTRTQSVHELPAIWTFGGLIAAQRLSDHLTQQLTKK</sequence>
<dbReference type="eggNOG" id="COG0614">
    <property type="taxonomic scope" value="Bacteria"/>
</dbReference>
<dbReference type="AlphaFoldDB" id="U3CBN4"/>
<dbReference type="Pfam" id="PF01497">
    <property type="entry name" value="Peripla_BP_2"/>
    <property type="match status" value="1"/>
</dbReference>
<dbReference type="STRING" id="1219077.VAZ01S_029_00380"/>
<dbReference type="PANTHER" id="PTHR30532">
    <property type="entry name" value="IRON III DICITRATE-BINDING PERIPLASMIC PROTEIN"/>
    <property type="match status" value="1"/>
</dbReference>